<sequence length="83" mass="8757">MFCGVSSSGVEVLVALLAVAGRKLPRVAETRIVSCTTGDCFALAGEEADFFSSAEAFTIGRAAIRAERHKATRKQPDIVIQAS</sequence>
<comment type="caution">
    <text evidence="1">The sequence shown here is derived from an EMBL/GenBank/DDBJ whole genome shotgun (WGS) entry which is preliminary data.</text>
</comment>
<protein>
    <submittedName>
        <fullName evidence="1">Uncharacterized protein</fullName>
    </submittedName>
</protein>
<reference evidence="1" key="1">
    <citation type="submission" date="2013-04" db="EMBL/GenBank/DDBJ databases">
        <title>The genome sequencing project of 58 acetic acid bacteria.</title>
        <authorList>
            <person name="Okamoto-Kainuma A."/>
            <person name="Ishikawa M."/>
            <person name="Umino S."/>
            <person name="Koizumi Y."/>
            <person name="Shiwa Y."/>
            <person name="Yoshikawa H."/>
            <person name="Matsutani M."/>
            <person name="Matsushita K."/>
        </authorList>
    </citation>
    <scope>NUCLEOTIDE SEQUENCE</scope>
    <source>
        <strain evidence="1">NRIC 0535</strain>
    </source>
</reference>
<keyword evidence="2" id="KW-1185">Reference proteome</keyword>
<gene>
    <name evidence="1" type="ORF">AA0535_0264</name>
</gene>
<organism evidence="1 2">
    <name type="scientific">Asaia krungthepensis NRIC 0535</name>
    <dbReference type="NCBI Taxonomy" id="1307925"/>
    <lineage>
        <taxon>Bacteria</taxon>
        <taxon>Pseudomonadati</taxon>
        <taxon>Pseudomonadota</taxon>
        <taxon>Alphaproteobacteria</taxon>
        <taxon>Acetobacterales</taxon>
        <taxon>Acetobacteraceae</taxon>
        <taxon>Asaia</taxon>
    </lineage>
</organism>
<evidence type="ECO:0000313" key="2">
    <source>
        <dbReference type="Proteomes" id="UP001062776"/>
    </source>
</evidence>
<dbReference type="EMBL" id="BAPV01000002">
    <property type="protein sequence ID" value="GBQ83494.1"/>
    <property type="molecule type" value="Genomic_DNA"/>
</dbReference>
<evidence type="ECO:0000313" key="1">
    <source>
        <dbReference type="EMBL" id="GBQ83494.1"/>
    </source>
</evidence>
<accession>A0ABQ0PWS2</accession>
<proteinExistence type="predicted"/>
<dbReference type="Proteomes" id="UP001062776">
    <property type="component" value="Unassembled WGS sequence"/>
</dbReference>
<name>A0ABQ0PWS2_9PROT</name>